<comment type="caution">
    <text evidence="1">The sequence shown here is derived from an EMBL/GenBank/DDBJ whole genome shotgun (WGS) entry which is preliminary data.</text>
</comment>
<dbReference type="RefSeq" id="WP_252761824.1">
    <property type="nucleotide sequence ID" value="NZ_JAMXLY010000061.1"/>
</dbReference>
<name>A0ABT1C1H6_9BACT</name>
<dbReference type="EMBL" id="JAMXLY010000061">
    <property type="protein sequence ID" value="MCO6026473.1"/>
    <property type="molecule type" value="Genomic_DNA"/>
</dbReference>
<gene>
    <name evidence="1" type="ORF">NG821_11610</name>
</gene>
<dbReference type="Proteomes" id="UP001204015">
    <property type="component" value="Unassembled WGS sequence"/>
</dbReference>
<keyword evidence="2" id="KW-1185">Reference proteome</keyword>
<evidence type="ECO:0000313" key="1">
    <source>
        <dbReference type="EMBL" id="MCO6026473.1"/>
    </source>
</evidence>
<protein>
    <submittedName>
        <fullName evidence="1">Uncharacterized protein</fullName>
    </submittedName>
</protein>
<sequence>MVELSKGIIDCYQTIAQDYSHPERERYLRFQANIRKIFGIDVDEKAFMEFMEIHQQNIDFMKLKQFPSWAHVIQPQKAPKQAIYVTLHIGLYTSIIYLLVSQGISICVPVTRRVFEQQRGLYEACFDQAIKPGSANLHFVNIEEPAGLFKLFRDVKKGYSLLFYIDGNSGIGGIERKDDKLQPVDFFNKVFYVRKGLGFFSYKFNLDIQPLYSYVDGQQQVFIKYLPVLHLKRTGGIDDYEKAVTCKIWETFKSAISEYLPQWEGWLYADTYLRDRPVIDTSTITGNSFHFNKSRFAPIIKDHVNYLYDRYNNVLIKMSDTLFGLILKILESKESLSLQEIRDIIGKPTLIEDLLNYNILVN</sequence>
<evidence type="ECO:0000313" key="2">
    <source>
        <dbReference type="Proteomes" id="UP001204015"/>
    </source>
</evidence>
<accession>A0ABT1C1H6</accession>
<proteinExistence type="predicted"/>
<reference evidence="1 2" key="1">
    <citation type="submission" date="2022-06" db="EMBL/GenBank/DDBJ databases">
        <title>A taxonomic note on the genus Prevotella: Description of four novel genera and emended description of the genera Hallella and Xylanibacter.</title>
        <authorList>
            <person name="Hitch T.C.A."/>
        </authorList>
    </citation>
    <scope>NUCLEOTIDE SEQUENCE [LARGE SCALE GENOMIC DNA]</scope>
    <source>
        <strain evidence="1 2">DSM 100619</strain>
    </source>
</reference>
<organism evidence="1 2">
    <name type="scientific">Segatella cerevisiae</name>
    <dbReference type="NCBI Taxonomy" id="2053716"/>
    <lineage>
        <taxon>Bacteria</taxon>
        <taxon>Pseudomonadati</taxon>
        <taxon>Bacteroidota</taxon>
        <taxon>Bacteroidia</taxon>
        <taxon>Bacteroidales</taxon>
        <taxon>Prevotellaceae</taxon>
        <taxon>Segatella</taxon>
    </lineage>
</organism>